<reference evidence="2" key="1">
    <citation type="journal article" date="2019" name="Int. J. Syst. Evol. Microbiol.">
        <title>The Global Catalogue of Microorganisms (GCM) 10K type strain sequencing project: providing services to taxonomists for standard genome sequencing and annotation.</title>
        <authorList>
            <consortium name="The Broad Institute Genomics Platform"/>
            <consortium name="The Broad Institute Genome Sequencing Center for Infectious Disease"/>
            <person name="Wu L."/>
            <person name="Ma J."/>
        </authorList>
    </citation>
    <scope>NUCLEOTIDE SEQUENCE [LARGE SCALE GENOMIC DNA]</scope>
    <source>
        <strain evidence="2">CECT 8010</strain>
    </source>
</reference>
<keyword evidence="2" id="KW-1185">Reference proteome</keyword>
<dbReference type="Proteomes" id="UP001595906">
    <property type="component" value="Unassembled WGS sequence"/>
</dbReference>
<accession>A0ABV8Q1B3</accession>
<comment type="caution">
    <text evidence="1">The sequence shown here is derived from an EMBL/GenBank/DDBJ whole genome shotgun (WGS) entry which is preliminary data.</text>
</comment>
<proteinExistence type="predicted"/>
<sequence>MKNFPHQFNDLTKLFNALAVARQLINNETPLTDENFGEQLTRGGIYTYRDRTLSIDEFLAAEAQKPAANRGYLTVSRDIRRFFELMGFISVFPDKTARLSPAASQLLRTDSEDIRKELWKNSLLQLGLEGTDGEVSHPYRILLKIVNTFPGIETPKLMLALEAENDSEEEFERISNLAQRDMGQIIEDTGTSTAMAANAVKILPGIAEQLGDIERINSRAYPVGQLVITEDEITTEEQPARRPRTDFRETNSAGIARDPILNVVSSVSIDLADAIRIRQRRLAEHQEIVRQLALLNEEKGFQLFEGKFDCLAIKDDTAILYEVKTILESSTDEEKQTVKGVGQLKYYKYSIVHRQMGYTNIKEVLVFSHKPNDGIIEFCSAENIRVVWKDGGTFQIFNVQNGADELFNPDNLI</sequence>
<dbReference type="RefSeq" id="WP_379014691.1">
    <property type="nucleotide sequence ID" value="NZ_JBHSDC010000027.1"/>
</dbReference>
<evidence type="ECO:0000313" key="2">
    <source>
        <dbReference type="Proteomes" id="UP001595906"/>
    </source>
</evidence>
<gene>
    <name evidence="1" type="ORF">ACFOW1_12530</name>
</gene>
<protein>
    <recommendedName>
        <fullName evidence="3">Protein NO VEIN C-terminal domain-containing protein</fullName>
    </recommendedName>
</protein>
<organism evidence="1 2">
    <name type="scientific">Parasediminibacterium paludis</name>
    <dbReference type="NCBI Taxonomy" id="908966"/>
    <lineage>
        <taxon>Bacteria</taxon>
        <taxon>Pseudomonadati</taxon>
        <taxon>Bacteroidota</taxon>
        <taxon>Chitinophagia</taxon>
        <taxon>Chitinophagales</taxon>
        <taxon>Chitinophagaceae</taxon>
        <taxon>Parasediminibacterium</taxon>
    </lineage>
</organism>
<evidence type="ECO:0008006" key="3">
    <source>
        <dbReference type="Google" id="ProtNLM"/>
    </source>
</evidence>
<name>A0ABV8Q1B3_9BACT</name>
<evidence type="ECO:0000313" key="1">
    <source>
        <dbReference type="EMBL" id="MFC4232721.1"/>
    </source>
</evidence>
<dbReference type="EMBL" id="JBHSDC010000027">
    <property type="protein sequence ID" value="MFC4232721.1"/>
    <property type="molecule type" value="Genomic_DNA"/>
</dbReference>